<evidence type="ECO:0000256" key="10">
    <source>
        <dbReference type="SAM" id="Phobius"/>
    </source>
</evidence>
<feature type="transmembrane region" description="Helical" evidence="10">
    <location>
        <begin position="15"/>
        <end position="37"/>
    </location>
</feature>
<dbReference type="RefSeq" id="WP_369600565.1">
    <property type="nucleotide sequence ID" value="NZ_CP154858.1"/>
</dbReference>
<dbReference type="PANTHER" id="PTHR21320">
    <property type="entry name" value="CYTOCHROME C OXIDASE ASSEMBLY PROTEIN COX11-RELATED"/>
    <property type="match status" value="1"/>
</dbReference>
<evidence type="ECO:0000256" key="2">
    <source>
        <dbReference type="ARBA" id="ARBA00004382"/>
    </source>
</evidence>
<sequence length="187" mass="20914">MDTQPDSLRAKNHRLVVRMVVIVAAMFGFAFALVPLYQVFCVVTGLNGKTADEAWVPPAEAVVDESRWVTVQFISQNHDGMPWQFAPEVYKVKVHPGKPTRVSFRVANPTDRHMVAQAVPSVSPSEASRYFHKIECFCFGRQELAPGEAESMPLQFVVDVGLPETIRTVTLSYTLYDVTEPQDNNNS</sequence>
<dbReference type="SUPFAM" id="SSF110111">
    <property type="entry name" value="Ctag/Cox11"/>
    <property type="match status" value="1"/>
</dbReference>
<dbReference type="InterPro" id="IPR007533">
    <property type="entry name" value="Cyt_c_oxidase_assmbl_CtaG"/>
</dbReference>
<evidence type="ECO:0000256" key="3">
    <source>
        <dbReference type="ARBA" id="ARBA00009620"/>
    </source>
</evidence>
<dbReference type="EMBL" id="CP154858">
    <property type="protein sequence ID" value="XDT71529.1"/>
    <property type="molecule type" value="Genomic_DNA"/>
</dbReference>
<evidence type="ECO:0000313" key="11">
    <source>
        <dbReference type="EMBL" id="XDT71529.1"/>
    </source>
</evidence>
<keyword evidence="8" id="KW-0186">Copper</keyword>
<dbReference type="PIRSF" id="PIRSF005413">
    <property type="entry name" value="COX11"/>
    <property type="match status" value="1"/>
</dbReference>
<evidence type="ECO:0000256" key="9">
    <source>
        <dbReference type="ARBA" id="ARBA00023136"/>
    </source>
</evidence>
<evidence type="ECO:0000256" key="5">
    <source>
        <dbReference type="ARBA" id="ARBA00022692"/>
    </source>
</evidence>
<accession>A0AB39UTB5</accession>
<dbReference type="GO" id="GO:0005507">
    <property type="term" value="F:copper ion binding"/>
    <property type="evidence" value="ECO:0007669"/>
    <property type="project" value="InterPro"/>
</dbReference>
<organism evidence="11">
    <name type="scientific">Thermohahella caldifontis</name>
    <dbReference type="NCBI Taxonomy" id="3142973"/>
    <lineage>
        <taxon>Bacteria</taxon>
        <taxon>Pseudomonadati</taxon>
        <taxon>Pseudomonadota</taxon>
        <taxon>Gammaproteobacteria</taxon>
        <taxon>Oceanospirillales</taxon>
        <taxon>Hahellaceae</taxon>
        <taxon>Thermohahella</taxon>
    </lineage>
</organism>
<keyword evidence="6" id="KW-0735">Signal-anchor</keyword>
<dbReference type="InterPro" id="IPR023471">
    <property type="entry name" value="CtaG/Cox11_dom_sf"/>
</dbReference>
<protein>
    <recommendedName>
        <fullName evidence="4">Cytochrome c oxidase assembly protein CtaG</fullName>
    </recommendedName>
</protein>
<keyword evidence="7 10" id="KW-1133">Transmembrane helix</keyword>
<keyword evidence="5 10" id="KW-0812">Transmembrane</keyword>
<evidence type="ECO:0000256" key="8">
    <source>
        <dbReference type="ARBA" id="ARBA00023008"/>
    </source>
</evidence>
<dbReference type="Pfam" id="PF04442">
    <property type="entry name" value="CtaG_Cox11"/>
    <property type="match status" value="1"/>
</dbReference>
<dbReference type="KEGG" id="tcd:AAIA72_12020"/>
<evidence type="ECO:0000256" key="1">
    <source>
        <dbReference type="ARBA" id="ARBA00004007"/>
    </source>
</evidence>
<evidence type="ECO:0000256" key="4">
    <source>
        <dbReference type="ARBA" id="ARBA00015384"/>
    </source>
</evidence>
<evidence type="ECO:0000256" key="6">
    <source>
        <dbReference type="ARBA" id="ARBA00022968"/>
    </source>
</evidence>
<keyword evidence="9 10" id="KW-0472">Membrane</keyword>
<proteinExistence type="inferred from homology"/>
<evidence type="ECO:0000256" key="7">
    <source>
        <dbReference type="ARBA" id="ARBA00022989"/>
    </source>
</evidence>
<comment type="subcellular location">
    <subcellularLocation>
        <location evidence="2">Cell inner membrane</location>
        <topology evidence="2">Single-pass type II membrane protein</topology>
        <orientation evidence="2">Periplasmic side</orientation>
    </subcellularLocation>
</comment>
<comment type="function">
    <text evidence="1">Exerts its effect at some terminal stage of cytochrome c oxidase synthesis, probably by being involved in the insertion of the copper B into subunit I.</text>
</comment>
<dbReference type="PANTHER" id="PTHR21320:SF3">
    <property type="entry name" value="CYTOCHROME C OXIDASE ASSEMBLY PROTEIN COX11, MITOCHONDRIAL-RELATED"/>
    <property type="match status" value="1"/>
</dbReference>
<reference evidence="11" key="1">
    <citation type="submission" date="2024-05" db="EMBL/GenBank/DDBJ databases">
        <title>Genome sequencing of novel strain.</title>
        <authorList>
            <person name="Ganbat D."/>
            <person name="Ganbat S."/>
            <person name="Lee S.-J."/>
        </authorList>
    </citation>
    <scope>NUCLEOTIDE SEQUENCE</scope>
    <source>
        <strain evidence="11">SMD15-11</strain>
    </source>
</reference>
<dbReference type="GO" id="GO:0005886">
    <property type="term" value="C:plasma membrane"/>
    <property type="evidence" value="ECO:0007669"/>
    <property type="project" value="UniProtKB-SubCell"/>
</dbReference>
<dbReference type="Gene3D" id="2.60.370.10">
    <property type="entry name" value="Ctag/Cox11"/>
    <property type="match status" value="1"/>
</dbReference>
<gene>
    <name evidence="11" type="ORF">AAIA72_12020</name>
</gene>
<comment type="similarity">
    <text evidence="3">Belongs to the COX11/CtaG family.</text>
</comment>
<dbReference type="NCBIfam" id="NF003465">
    <property type="entry name" value="PRK05089.1"/>
    <property type="match status" value="1"/>
</dbReference>
<dbReference type="AlphaFoldDB" id="A0AB39UTB5"/>
<name>A0AB39UTB5_9GAMM</name>